<comment type="caution">
    <text evidence="2">The sequence shown here is derived from an EMBL/GenBank/DDBJ whole genome shotgun (WGS) entry which is preliminary data.</text>
</comment>
<sequence>MHATEYDLQLSMQAKKPPVWHCADGTLQMGILDDPNQITYYYSLTNLSANGVLHLDGKEHRASGKAWFDRQGGPCRLTNPLTNWEWFSFRFFDEEEIMLFSFPRTGYRDGTYIRSDGSAQRLNEYKIEPLGYVTDAATGYRFSNGWRVTMTGGKATEYLVQPVSEGQLNLFFFELLADVIDTDGNHVGYCVVELLPGARNKRIKPWLALK</sequence>
<dbReference type="AlphaFoldDB" id="A0A645FH93"/>
<proteinExistence type="predicted"/>
<dbReference type="InterPro" id="IPR023374">
    <property type="entry name" value="AttH-like_dom_sf"/>
</dbReference>
<name>A0A645FH93_9ZZZZ</name>
<organism evidence="2">
    <name type="scientific">bioreactor metagenome</name>
    <dbReference type="NCBI Taxonomy" id="1076179"/>
    <lineage>
        <taxon>unclassified sequences</taxon>
        <taxon>metagenomes</taxon>
        <taxon>ecological metagenomes</taxon>
    </lineage>
</organism>
<dbReference type="SUPFAM" id="SSF159245">
    <property type="entry name" value="AttH-like"/>
    <property type="match status" value="1"/>
</dbReference>
<dbReference type="InterPro" id="IPR010791">
    <property type="entry name" value="AttH_dom"/>
</dbReference>
<dbReference type="PANTHER" id="PTHR38591">
    <property type="entry name" value="HYDROLASE"/>
    <property type="match status" value="1"/>
</dbReference>
<dbReference type="Pfam" id="PF17186">
    <property type="entry name" value="Lipocalin_9"/>
    <property type="match status" value="1"/>
</dbReference>
<evidence type="ECO:0000259" key="1">
    <source>
        <dbReference type="Pfam" id="PF07143"/>
    </source>
</evidence>
<dbReference type="Gene3D" id="2.40.370.10">
    <property type="entry name" value="AttH-like domain"/>
    <property type="match status" value="2"/>
</dbReference>
<evidence type="ECO:0000313" key="2">
    <source>
        <dbReference type="EMBL" id="MPN12882.1"/>
    </source>
</evidence>
<accession>A0A645FH93</accession>
<reference evidence="2" key="1">
    <citation type="submission" date="2019-08" db="EMBL/GenBank/DDBJ databases">
        <authorList>
            <person name="Kucharzyk K."/>
            <person name="Murdoch R.W."/>
            <person name="Higgins S."/>
            <person name="Loffler F."/>
        </authorList>
    </citation>
    <scope>NUCLEOTIDE SEQUENCE</scope>
</reference>
<dbReference type="PANTHER" id="PTHR38591:SF1">
    <property type="entry name" value="BLL1000 PROTEIN"/>
    <property type="match status" value="1"/>
</dbReference>
<dbReference type="Pfam" id="PF07143">
    <property type="entry name" value="CrtC"/>
    <property type="match status" value="1"/>
</dbReference>
<dbReference type="EMBL" id="VSSQ01059306">
    <property type="protein sequence ID" value="MPN12882.1"/>
    <property type="molecule type" value="Genomic_DNA"/>
</dbReference>
<feature type="domain" description="AttH" evidence="1">
    <location>
        <begin position="2"/>
        <end position="71"/>
    </location>
</feature>
<gene>
    <name evidence="2" type="ORF">SDC9_160202</name>
</gene>
<protein>
    <recommendedName>
        <fullName evidence="1">AttH domain-containing protein</fullName>
    </recommendedName>
</protein>